<dbReference type="AlphaFoldDB" id="A0A251TBH1"/>
<protein>
    <submittedName>
        <fullName evidence="1">Uncharacterized protein</fullName>
    </submittedName>
</protein>
<organism evidence="1 2">
    <name type="scientific">Helianthus annuus</name>
    <name type="common">Common sunflower</name>
    <dbReference type="NCBI Taxonomy" id="4232"/>
    <lineage>
        <taxon>Eukaryota</taxon>
        <taxon>Viridiplantae</taxon>
        <taxon>Streptophyta</taxon>
        <taxon>Embryophyta</taxon>
        <taxon>Tracheophyta</taxon>
        <taxon>Spermatophyta</taxon>
        <taxon>Magnoliopsida</taxon>
        <taxon>eudicotyledons</taxon>
        <taxon>Gunneridae</taxon>
        <taxon>Pentapetalae</taxon>
        <taxon>asterids</taxon>
        <taxon>campanulids</taxon>
        <taxon>Asterales</taxon>
        <taxon>Asteraceae</taxon>
        <taxon>Asteroideae</taxon>
        <taxon>Heliantheae alliance</taxon>
        <taxon>Heliantheae</taxon>
        <taxon>Helianthus</taxon>
    </lineage>
</organism>
<gene>
    <name evidence="1" type="ORF">HannXRQ_Chr11g0337771</name>
</gene>
<evidence type="ECO:0000313" key="1">
    <source>
        <dbReference type="EMBL" id="OTG08093.1"/>
    </source>
</evidence>
<dbReference type="InParanoid" id="A0A251TBH1"/>
<dbReference type="Proteomes" id="UP000215914">
    <property type="component" value="Chromosome 11"/>
</dbReference>
<sequence length="69" mass="7766">MRIFFCWDSVVVIKCSSKVSRSCGLTGQKFLAIVFGMPEFMTVETFNLSWFCRRSRSSISIITTSIAAS</sequence>
<proteinExistence type="predicted"/>
<keyword evidence="2" id="KW-1185">Reference proteome</keyword>
<reference evidence="2" key="1">
    <citation type="journal article" date="2017" name="Nature">
        <title>The sunflower genome provides insights into oil metabolism, flowering and Asterid evolution.</title>
        <authorList>
            <person name="Badouin H."/>
            <person name="Gouzy J."/>
            <person name="Grassa C.J."/>
            <person name="Murat F."/>
            <person name="Staton S.E."/>
            <person name="Cottret L."/>
            <person name="Lelandais-Briere C."/>
            <person name="Owens G.L."/>
            <person name="Carrere S."/>
            <person name="Mayjonade B."/>
            <person name="Legrand L."/>
            <person name="Gill N."/>
            <person name="Kane N.C."/>
            <person name="Bowers J.E."/>
            <person name="Hubner S."/>
            <person name="Bellec A."/>
            <person name="Berard A."/>
            <person name="Berges H."/>
            <person name="Blanchet N."/>
            <person name="Boniface M.C."/>
            <person name="Brunel D."/>
            <person name="Catrice O."/>
            <person name="Chaidir N."/>
            <person name="Claudel C."/>
            <person name="Donnadieu C."/>
            <person name="Faraut T."/>
            <person name="Fievet G."/>
            <person name="Helmstetter N."/>
            <person name="King M."/>
            <person name="Knapp S.J."/>
            <person name="Lai Z."/>
            <person name="Le Paslier M.C."/>
            <person name="Lippi Y."/>
            <person name="Lorenzon L."/>
            <person name="Mandel J.R."/>
            <person name="Marage G."/>
            <person name="Marchand G."/>
            <person name="Marquand E."/>
            <person name="Bret-Mestries E."/>
            <person name="Morien E."/>
            <person name="Nambeesan S."/>
            <person name="Nguyen T."/>
            <person name="Pegot-Espagnet P."/>
            <person name="Pouilly N."/>
            <person name="Raftis F."/>
            <person name="Sallet E."/>
            <person name="Schiex T."/>
            <person name="Thomas J."/>
            <person name="Vandecasteele C."/>
            <person name="Vares D."/>
            <person name="Vear F."/>
            <person name="Vautrin S."/>
            <person name="Crespi M."/>
            <person name="Mangin B."/>
            <person name="Burke J.M."/>
            <person name="Salse J."/>
            <person name="Munos S."/>
            <person name="Vincourt P."/>
            <person name="Rieseberg L.H."/>
            <person name="Langlade N.B."/>
        </authorList>
    </citation>
    <scope>NUCLEOTIDE SEQUENCE [LARGE SCALE GENOMIC DNA]</scope>
    <source>
        <strain evidence="2">cv. SF193</strain>
    </source>
</reference>
<dbReference type="EMBL" id="CM007900">
    <property type="protein sequence ID" value="OTG08093.1"/>
    <property type="molecule type" value="Genomic_DNA"/>
</dbReference>
<name>A0A251TBH1_HELAN</name>
<evidence type="ECO:0000313" key="2">
    <source>
        <dbReference type="Proteomes" id="UP000215914"/>
    </source>
</evidence>
<accession>A0A251TBH1</accession>